<organism evidence="1 2">
    <name type="scientific">Pleurodeles waltl</name>
    <name type="common">Iberian ribbed newt</name>
    <dbReference type="NCBI Taxonomy" id="8319"/>
    <lineage>
        <taxon>Eukaryota</taxon>
        <taxon>Metazoa</taxon>
        <taxon>Chordata</taxon>
        <taxon>Craniata</taxon>
        <taxon>Vertebrata</taxon>
        <taxon>Euteleostomi</taxon>
        <taxon>Amphibia</taxon>
        <taxon>Batrachia</taxon>
        <taxon>Caudata</taxon>
        <taxon>Salamandroidea</taxon>
        <taxon>Salamandridae</taxon>
        <taxon>Pleurodelinae</taxon>
        <taxon>Pleurodeles</taxon>
    </lineage>
</organism>
<protein>
    <submittedName>
        <fullName evidence="1">Uncharacterized protein</fullName>
    </submittedName>
</protein>
<comment type="caution">
    <text evidence="1">The sequence shown here is derived from an EMBL/GenBank/DDBJ whole genome shotgun (WGS) entry which is preliminary data.</text>
</comment>
<evidence type="ECO:0000313" key="2">
    <source>
        <dbReference type="Proteomes" id="UP001066276"/>
    </source>
</evidence>
<evidence type="ECO:0000313" key="1">
    <source>
        <dbReference type="EMBL" id="KAJ1210323.1"/>
    </source>
</evidence>
<accession>A0AAV7WCM3</accession>
<dbReference type="Proteomes" id="UP001066276">
    <property type="component" value="Chromosome 1_2"/>
</dbReference>
<proteinExistence type="predicted"/>
<keyword evidence="2" id="KW-1185">Reference proteome</keyword>
<dbReference type="AlphaFoldDB" id="A0AAV7WCM3"/>
<sequence length="78" mass="8885">MFGHDALCTIFTVLFEEEDFLFVLEDDEGYSKVLGAPVTRFDEFVDNPAMMLLIRYVTSRPEFCITTGRSELPIVSAK</sequence>
<reference evidence="1" key="1">
    <citation type="journal article" date="2022" name="bioRxiv">
        <title>Sequencing and chromosome-scale assembly of the giantPleurodeles waltlgenome.</title>
        <authorList>
            <person name="Brown T."/>
            <person name="Elewa A."/>
            <person name="Iarovenko S."/>
            <person name="Subramanian E."/>
            <person name="Araus A.J."/>
            <person name="Petzold A."/>
            <person name="Susuki M."/>
            <person name="Suzuki K.-i.T."/>
            <person name="Hayashi T."/>
            <person name="Toyoda A."/>
            <person name="Oliveira C."/>
            <person name="Osipova E."/>
            <person name="Leigh N.D."/>
            <person name="Simon A."/>
            <person name="Yun M.H."/>
        </authorList>
    </citation>
    <scope>NUCLEOTIDE SEQUENCE</scope>
    <source>
        <strain evidence="1">20211129_DDA</strain>
        <tissue evidence="1">Liver</tissue>
    </source>
</reference>
<dbReference type="EMBL" id="JANPWB010000002">
    <property type="protein sequence ID" value="KAJ1210323.1"/>
    <property type="molecule type" value="Genomic_DNA"/>
</dbReference>
<gene>
    <name evidence="1" type="ORF">NDU88_005689</name>
</gene>
<name>A0AAV7WCM3_PLEWA</name>